<feature type="domain" description="Beta-lactamase-related" evidence="2">
    <location>
        <begin position="100"/>
        <end position="410"/>
    </location>
</feature>
<keyword evidence="5" id="KW-1185">Reference proteome</keyword>
<comment type="caution">
    <text evidence="4">The sequence shown here is derived from an EMBL/GenBank/DDBJ whole genome shotgun (WGS) entry which is preliminary data.</text>
</comment>
<dbReference type="InterPro" id="IPR051478">
    <property type="entry name" value="Beta-lactamase-like_AB/R"/>
</dbReference>
<organism evidence="4 5">
    <name type="scientific">Pleurostoma richardsiae</name>
    <dbReference type="NCBI Taxonomy" id="41990"/>
    <lineage>
        <taxon>Eukaryota</taxon>
        <taxon>Fungi</taxon>
        <taxon>Dikarya</taxon>
        <taxon>Ascomycota</taxon>
        <taxon>Pezizomycotina</taxon>
        <taxon>Sordariomycetes</taxon>
        <taxon>Sordariomycetidae</taxon>
        <taxon>Calosphaeriales</taxon>
        <taxon>Pleurostomataceae</taxon>
        <taxon>Pleurostoma</taxon>
    </lineage>
</organism>
<feature type="chain" id="PRO_5041281772" evidence="1">
    <location>
        <begin position="21"/>
        <end position="587"/>
    </location>
</feature>
<evidence type="ECO:0000256" key="1">
    <source>
        <dbReference type="SAM" id="SignalP"/>
    </source>
</evidence>
<dbReference type="AlphaFoldDB" id="A0AA38REM7"/>
<gene>
    <name evidence="4" type="ORF">NKR23_g6204</name>
</gene>
<dbReference type="SUPFAM" id="SSF56601">
    <property type="entry name" value="beta-lactamase/transpeptidase-like"/>
    <property type="match status" value="1"/>
</dbReference>
<sequence>MSFLWWLICLSYGLVPTTQASTNCPLYGPLFPKLGSIRQSSEIREALNTVEQIAVQYVDNSTSSGAGSYSYSFEIFAGSEPESIWTHYWTANDLRSMNTTGVRKVDGNTVYRLGSVTKVFTVLTYLAQVGNRSWNDPVTNYIPELERMAATRTSSIFNPDWDSITIGSLASQMSGLIRDYSLLGELTQELGIETPVKLGFPPLPLADIPPCGEYPVCDRQQTFAGLARAPPSFSSFTTAAYSDVGFQLLSYALQNMTGKDFGTMISESILQPLNLTRTFYTTPDDALGVIPGNRFKTTWAGDMGDANPTGNMYASSSDLATFGRAILNSKLIPTVMTRRWLKPLSSTSDPQAMVGSPWGVRKLNLGQTYQYATEFNKAGSIGRYSALFSLIPELDIGLVLLASGNVGANLGFQLADTVGEVLVPALLEAARQQAQDIYGGTYTSSDSSTNSSLTISTDPVKPGLGVTRWISNNTDMLPVAVGIQTNTTQADWDKLSASVRLYPTGLEDTKTDGSKYQAFKAVFENLAAPNVTGNPFTTDCSTWVGITSVVYGSMPLDQFVFNLDQSGRVVSVEALALRNTLSKSKGT</sequence>
<reference evidence="4" key="1">
    <citation type="submission" date="2022-07" db="EMBL/GenBank/DDBJ databases">
        <title>Fungi with potential for degradation of polypropylene.</title>
        <authorList>
            <person name="Gostincar C."/>
        </authorList>
    </citation>
    <scope>NUCLEOTIDE SEQUENCE</scope>
    <source>
        <strain evidence="4">EXF-13308</strain>
    </source>
</reference>
<evidence type="ECO:0000313" key="4">
    <source>
        <dbReference type="EMBL" id="KAJ9144081.1"/>
    </source>
</evidence>
<dbReference type="PANTHER" id="PTHR22935">
    <property type="entry name" value="PENICILLIN-BINDING PROTEIN"/>
    <property type="match status" value="1"/>
</dbReference>
<feature type="domain" description="Beta-lactamase-like ARB-00930-like C-terminal" evidence="3">
    <location>
        <begin position="430"/>
        <end position="584"/>
    </location>
</feature>
<name>A0AA38REM7_9PEZI</name>
<evidence type="ECO:0000259" key="3">
    <source>
        <dbReference type="Pfam" id="PF26335"/>
    </source>
</evidence>
<dbReference type="Pfam" id="PF26335">
    <property type="entry name" value="ARB_00930_C"/>
    <property type="match status" value="1"/>
</dbReference>
<dbReference type="InterPro" id="IPR058664">
    <property type="entry name" value="ARB_00930-like_C"/>
</dbReference>
<dbReference type="Pfam" id="PF00144">
    <property type="entry name" value="Beta-lactamase"/>
    <property type="match status" value="1"/>
</dbReference>
<dbReference type="Gene3D" id="3.40.710.10">
    <property type="entry name" value="DD-peptidase/beta-lactamase superfamily"/>
    <property type="match status" value="1"/>
</dbReference>
<dbReference type="InterPro" id="IPR001466">
    <property type="entry name" value="Beta-lactam-related"/>
</dbReference>
<protein>
    <submittedName>
        <fullName evidence="4">Beta-lactamase-like protein 2</fullName>
    </submittedName>
</protein>
<dbReference type="EMBL" id="JANBVO010000017">
    <property type="protein sequence ID" value="KAJ9144081.1"/>
    <property type="molecule type" value="Genomic_DNA"/>
</dbReference>
<evidence type="ECO:0000313" key="5">
    <source>
        <dbReference type="Proteomes" id="UP001174694"/>
    </source>
</evidence>
<keyword evidence="1" id="KW-0732">Signal</keyword>
<accession>A0AA38REM7</accession>
<proteinExistence type="predicted"/>
<evidence type="ECO:0000259" key="2">
    <source>
        <dbReference type="Pfam" id="PF00144"/>
    </source>
</evidence>
<dbReference type="Proteomes" id="UP001174694">
    <property type="component" value="Unassembled WGS sequence"/>
</dbReference>
<feature type="signal peptide" evidence="1">
    <location>
        <begin position="1"/>
        <end position="20"/>
    </location>
</feature>
<dbReference type="InterPro" id="IPR012338">
    <property type="entry name" value="Beta-lactam/transpept-like"/>
</dbReference>
<dbReference type="PANTHER" id="PTHR22935:SF97">
    <property type="entry name" value="BETA-LACTAMASE-RELATED DOMAIN-CONTAINING PROTEIN"/>
    <property type="match status" value="1"/>
</dbReference>